<sequence length="155" mass="16827">MSRKPPAKKLTMQHFAPHAVGPIPSPGSSMHPASVPRTATARVLLEKTQIRHLDGHVSQSRSVVDVAAAAGNKVRPDVPRERLPQPIYNWYSGGDVDADRGDDKEDTHRPSRDSDDPLRQWVEDHRTAYLDEVAPPTTVAENVGVVGSSCVAVAL</sequence>
<dbReference type="Proteomes" id="UP001218218">
    <property type="component" value="Unassembled WGS sequence"/>
</dbReference>
<dbReference type="AlphaFoldDB" id="A0AAD7ERM7"/>
<protein>
    <submittedName>
        <fullName evidence="2">Uncharacterized protein</fullName>
    </submittedName>
</protein>
<evidence type="ECO:0000313" key="3">
    <source>
        <dbReference type="Proteomes" id="UP001218218"/>
    </source>
</evidence>
<comment type="caution">
    <text evidence="2">The sequence shown here is derived from an EMBL/GenBank/DDBJ whole genome shotgun (WGS) entry which is preliminary data.</text>
</comment>
<proteinExistence type="predicted"/>
<reference evidence="2" key="1">
    <citation type="submission" date="2023-03" db="EMBL/GenBank/DDBJ databases">
        <title>Massive genome expansion in bonnet fungi (Mycena s.s.) driven by repeated elements and novel gene families across ecological guilds.</title>
        <authorList>
            <consortium name="Lawrence Berkeley National Laboratory"/>
            <person name="Harder C.B."/>
            <person name="Miyauchi S."/>
            <person name="Viragh M."/>
            <person name="Kuo A."/>
            <person name="Thoen E."/>
            <person name="Andreopoulos B."/>
            <person name="Lu D."/>
            <person name="Skrede I."/>
            <person name="Drula E."/>
            <person name="Henrissat B."/>
            <person name="Morin E."/>
            <person name="Kohler A."/>
            <person name="Barry K."/>
            <person name="LaButti K."/>
            <person name="Morin E."/>
            <person name="Salamov A."/>
            <person name="Lipzen A."/>
            <person name="Mereny Z."/>
            <person name="Hegedus B."/>
            <person name="Baldrian P."/>
            <person name="Stursova M."/>
            <person name="Weitz H."/>
            <person name="Taylor A."/>
            <person name="Grigoriev I.V."/>
            <person name="Nagy L.G."/>
            <person name="Martin F."/>
            <person name="Kauserud H."/>
        </authorList>
    </citation>
    <scope>NUCLEOTIDE SEQUENCE</scope>
    <source>
        <strain evidence="2">CBHHK002</strain>
    </source>
</reference>
<accession>A0AAD7ERM7</accession>
<feature type="compositionally biased region" description="Basic and acidic residues" evidence="1">
    <location>
        <begin position="97"/>
        <end position="120"/>
    </location>
</feature>
<evidence type="ECO:0000256" key="1">
    <source>
        <dbReference type="SAM" id="MobiDB-lite"/>
    </source>
</evidence>
<name>A0AAD7ERM7_9AGAR</name>
<dbReference type="EMBL" id="JARIHO010000018">
    <property type="protein sequence ID" value="KAJ7347686.1"/>
    <property type="molecule type" value="Genomic_DNA"/>
</dbReference>
<feature type="region of interest" description="Disordered" evidence="1">
    <location>
        <begin position="1"/>
        <end position="38"/>
    </location>
</feature>
<keyword evidence="3" id="KW-1185">Reference proteome</keyword>
<organism evidence="2 3">
    <name type="scientific">Mycena albidolilacea</name>
    <dbReference type="NCBI Taxonomy" id="1033008"/>
    <lineage>
        <taxon>Eukaryota</taxon>
        <taxon>Fungi</taxon>
        <taxon>Dikarya</taxon>
        <taxon>Basidiomycota</taxon>
        <taxon>Agaricomycotina</taxon>
        <taxon>Agaricomycetes</taxon>
        <taxon>Agaricomycetidae</taxon>
        <taxon>Agaricales</taxon>
        <taxon>Marasmiineae</taxon>
        <taxon>Mycenaceae</taxon>
        <taxon>Mycena</taxon>
    </lineage>
</organism>
<feature type="region of interest" description="Disordered" evidence="1">
    <location>
        <begin position="76"/>
        <end position="120"/>
    </location>
</feature>
<gene>
    <name evidence="2" type="ORF">DFH08DRAFT_960118</name>
</gene>
<evidence type="ECO:0000313" key="2">
    <source>
        <dbReference type="EMBL" id="KAJ7347686.1"/>
    </source>
</evidence>